<evidence type="ECO:0000313" key="1">
    <source>
        <dbReference type="EMBL" id="EJW96153.1"/>
    </source>
</evidence>
<organism evidence="1">
    <name type="scientific">gut metagenome</name>
    <dbReference type="NCBI Taxonomy" id="749906"/>
    <lineage>
        <taxon>unclassified sequences</taxon>
        <taxon>metagenomes</taxon>
        <taxon>organismal metagenomes</taxon>
    </lineage>
</organism>
<dbReference type="EMBL" id="AMCI01005430">
    <property type="protein sequence ID" value="EJW96153.1"/>
    <property type="molecule type" value="Genomic_DNA"/>
</dbReference>
<dbReference type="AlphaFoldDB" id="J9FNW8"/>
<protein>
    <submittedName>
        <fullName evidence="1">Uncharacterized protein</fullName>
    </submittedName>
</protein>
<comment type="caution">
    <text evidence="1">The sequence shown here is derived from an EMBL/GenBank/DDBJ whole genome shotgun (WGS) entry which is preliminary data.</text>
</comment>
<reference evidence="1" key="1">
    <citation type="journal article" date="2012" name="PLoS ONE">
        <title>Gene sets for utilization of primary and secondary nutrition supplies in the distal gut of endangered iberian lynx.</title>
        <authorList>
            <person name="Alcaide M."/>
            <person name="Messina E."/>
            <person name="Richter M."/>
            <person name="Bargiela R."/>
            <person name="Peplies J."/>
            <person name="Huws S.A."/>
            <person name="Newbold C.J."/>
            <person name="Golyshin P.N."/>
            <person name="Simon M.A."/>
            <person name="Lopez G."/>
            <person name="Yakimov M.M."/>
            <person name="Ferrer M."/>
        </authorList>
    </citation>
    <scope>NUCLEOTIDE SEQUENCE</scope>
</reference>
<name>J9FNW8_9ZZZZ</name>
<feature type="non-terminal residue" evidence="1">
    <location>
        <position position="1"/>
    </location>
</feature>
<sequence length="47" mass="5445">TGCTIAYNRSILLLADDLKKIRPDVIISVPRVYERIFARVKENLKKD</sequence>
<proteinExistence type="predicted"/>
<accession>J9FNW8</accession>
<gene>
    <name evidence="1" type="ORF">EVA_15741</name>
</gene>